<evidence type="ECO:0000313" key="2">
    <source>
        <dbReference type="EMBL" id="GAA3168661.1"/>
    </source>
</evidence>
<keyword evidence="1" id="KW-1133">Transmembrane helix</keyword>
<comment type="caution">
    <text evidence="2">The sequence shown here is derived from an EMBL/GenBank/DDBJ whole genome shotgun (WGS) entry which is preliminary data.</text>
</comment>
<feature type="transmembrane region" description="Helical" evidence="1">
    <location>
        <begin position="130"/>
        <end position="150"/>
    </location>
</feature>
<dbReference type="InterPro" id="IPR045382">
    <property type="entry name" value="DUF6529"/>
</dbReference>
<proteinExistence type="predicted"/>
<reference evidence="3" key="1">
    <citation type="journal article" date="2019" name="Int. J. Syst. Evol. Microbiol.">
        <title>The Global Catalogue of Microorganisms (GCM) 10K type strain sequencing project: providing services to taxonomists for standard genome sequencing and annotation.</title>
        <authorList>
            <consortium name="The Broad Institute Genomics Platform"/>
            <consortium name="The Broad Institute Genome Sequencing Center for Infectious Disease"/>
            <person name="Wu L."/>
            <person name="Ma J."/>
        </authorList>
    </citation>
    <scope>NUCLEOTIDE SEQUENCE [LARGE SCALE GENOMIC DNA]</scope>
    <source>
        <strain evidence="3">JCM 15614</strain>
    </source>
</reference>
<feature type="transmembrane region" description="Helical" evidence="1">
    <location>
        <begin position="59"/>
        <end position="80"/>
    </location>
</feature>
<dbReference type="EMBL" id="BAAAVV010000004">
    <property type="protein sequence ID" value="GAA3168661.1"/>
    <property type="molecule type" value="Genomic_DNA"/>
</dbReference>
<feature type="transmembrane region" description="Helical" evidence="1">
    <location>
        <begin position="100"/>
        <end position="118"/>
    </location>
</feature>
<feature type="transmembrane region" description="Helical" evidence="1">
    <location>
        <begin position="162"/>
        <end position="188"/>
    </location>
</feature>
<sequence>MAEIAARTGPPTKSMAVPLAGFTAGAVVALLVGVFGKIHEPTTSGTTTLGYGTVIEMKVVVSTAIGVLAVVQVIGALGIYGKLGIRAPSWLGTAHRTTGIIALGLSVFVSYHCLWTLGLESGKFHDGTPVPARVVVHGVLGCAVIGAIATKVVAVRSRRAPGWFLPVAGGLLFTLLMAAVLTSAVWYIGAKGWPTPGG</sequence>
<name>A0ABP6P6A0_9ACTN</name>
<gene>
    <name evidence="2" type="ORF">GCM10010531_21960</name>
</gene>
<dbReference type="Pfam" id="PF20139">
    <property type="entry name" value="DUF6529"/>
    <property type="match status" value="1"/>
</dbReference>
<evidence type="ECO:0000313" key="3">
    <source>
        <dbReference type="Proteomes" id="UP001499924"/>
    </source>
</evidence>
<dbReference type="Proteomes" id="UP001499924">
    <property type="component" value="Unassembled WGS sequence"/>
</dbReference>
<protein>
    <submittedName>
        <fullName evidence="2">Uncharacterized protein</fullName>
    </submittedName>
</protein>
<organism evidence="2 3">
    <name type="scientific">Blastococcus jejuensis</name>
    <dbReference type="NCBI Taxonomy" id="351224"/>
    <lineage>
        <taxon>Bacteria</taxon>
        <taxon>Bacillati</taxon>
        <taxon>Actinomycetota</taxon>
        <taxon>Actinomycetes</taxon>
        <taxon>Geodermatophilales</taxon>
        <taxon>Geodermatophilaceae</taxon>
        <taxon>Blastococcus</taxon>
    </lineage>
</organism>
<dbReference type="RefSeq" id="WP_344688892.1">
    <property type="nucleotide sequence ID" value="NZ_BAAAVV010000004.1"/>
</dbReference>
<keyword evidence="1" id="KW-0472">Membrane</keyword>
<keyword evidence="1" id="KW-0812">Transmembrane</keyword>
<keyword evidence="3" id="KW-1185">Reference proteome</keyword>
<feature type="transmembrane region" description="Helical" evidence="1">
    <location>
        <begin position="16"/>
        <end position="39"/>
    </location>
</feature>
<accession>A0ABP6P6A0</accession>
<evidence type="ECO:0000256" key="1">
    <source>
        <dbReference type="SAM" id="Phobius"/>
    </source>
</evidence>